<name>A0A9J6DIB7_RHIMP</name>
<dbReference type="Proteomes" id="UP000821866">
    <property type="component" value="Chromosome 7"/>
</dbReference>
<comment type="caution">
    <text evidence="2">The sequence shown here is derived from an EMBL/GenBank/DDBJ whole genome shotgun (WGS) entry which is preliminary data.</text>
</comment>
<sequence length="171" mass="18770">MNEIAEICKLLKVLCLASAHEELKGSFADGSELLATALEVLKTVHLLGKSSENAFTPAQHLDDFTGVDRGTSELTDHHSFGFKRDLVQLIGNMCHHNRKHQDMRLDAQVARGRQKCGYLARQHSHAMKPANRPPFLLAQAGGRHPPHPKGFGGASGAREGVYYGPMGRPER</sequence>
<proteinExistence type="predicted"/>
<dbReference type="InterPro" id="IPR051374">
    <property type="entry name" value="Ataxin-10/CTR86_families"/>
</dbReference>
<evidence type="ECO:0000256" key="1">
    <source>
        <dbReference type="SAM" id="MobiDB-lite"/>
    </source>
</evidence>
<keyword evidence="3" id="KW-1185">Reference proteome</keyword>
<dbReference type="PANTHER" id="PTHR13255:SF0">
    <property type="entry name" value="ATAXIN-10"/>
    <property type="match status" value="1"/>
</dbReference>
<dbReference type="PANTHER" id="PTHR13255">
    <property type="entry name" value="ATAXIN-10"/>
    <property type="match status" value="1"/>
</dbReference>
<accession>A0A9J6DIB7</accession>
<feature type="region of interest" description="Disordered" evidence="1">
    <location>
        <begin position="146"/>
        <end position="171"/>
    </location>
</feature>
<dbReference type="GO" id="GO:0005829">
    <property type="term" value="C:cytosol"/>
    <property type="evidence" value="ECO:0007669"/>
    <property type="project" value="TreeGrafter"/>
</dbReference>
<gene>
    <name evidence="2" type="ORF">HPB51_016371</name>
</gene>
<protein>
    <submittedName>
        <fullName evidence="2">Uncharacterized protein</fullName>
    </submittedName>
</protein>
<dbReference type="GO" id="GO:0031175">
    <property type="term" value="P:neuron projection development"/>
    <property type="evidence" value="ECO:0007669"/>
    <property type="project" value="TreeGrafter"/>
</dbReference>
<evidence type="ECO:0000313" key="3">
    <source>
        <dbReference type="Proteomes" id="UP000821866"/>
    </source>
</evidence>
<reference evidence="2" key="2">
    <citation type="submission" date="2021-09" db="EMBL/GenBank/DDBJ databases">
        <authorList>
            <person name="Jia N."/>
            <person name="Wang J."/>
            <person name="Shi W."/>
            <person name="Du L."/>
            <person name="Sun Y."/>
            <person name="Zhan W."/>
            <person name="Jiang J."/>
            <person name="Wang Q."/>
            <person name="Zhang B."/>
            <person name="Ji P."/>
            <person name="Sakyi L.B."/>
            <person name="Cui X."/>
            <person name="Yuan T."/>
            <person name="Jiang B."/>
            <person name="Yang W."/>
            <person name="Lam T.T.-Y."/>
            <person name="Chang Q."/>
            <person name="Ding S."/>
            <person name="Wang X."/>
            <person name="Zhu J."/>
            <person name="Ruan X."/>
            <person name="Zhao L."/>
            <person name="Wei J."/>
            <person name="Que T."/>
            <person name="Du C."/>
            <person name="Cheng J."/>
            <person name="Dai P."/>
            <person name="Han X."/>
            <person name="Huang E."/>
            <person name="Gao Y."/>
            <person name="Liu J."/>
            <person name="Shao H."/>
            <person name="Ye R."/>
            <person name="Li L."/>
            <person name="Wei W."/>
            <person name="Wang X."/>
            <person name="Wang C."/>
            <person name="Huo Q."/>
            <person name="Li W."/>
            <person name="Guo W."/>
            <person name="Chen H."/>
            <person name="Chen S."/>
            <person name="Zhou L."/>
            <person name="Zhou L."/>
            <person name="Ni X."/>
            <person name="Tian J."/>
            <person name="Zhou Y."/>
            <person name="Sheng Y."/>
            <person name="Liu T."/>
            <person name="Pan Y."/>
            <person name="Xia L."/>
            <person name="Li J."/>
            <person name="Zhao F."/>
            <person name="Cao W."/>
        </authorList>
    </citation>
    <scope>NUCLEOTIDE SEQUENCE</scope>
    <source>
        <strain evidence="2">Rmic-2018</strain>
        <tissue evidence="2">Larvae</tissue>
    </source>
</reference>
<dbReference type="EMBL" id="JABSTU010000009">
    <property type="protein sequence ID" value="KAH8021707.1"/>
    <property type="molecule type" value="Genomic_DNA"/>
</dbReference>
<evidence type="ECO:0000313" key="2">
    <source>
        <dbReference type="EMBL" id="KAH8021707.1"/>
    </source>
</evidence>
<reference evidence="2" key="1">
    <citation type="journal article" date="2020" name="Cell">
        <title>Large-Scale Comparative Analyses of Tick Genomes Elucidate Their Genetic Diversity and Vector Capacities.</title>
        <authorList>
            <consortium name="Tick Genome and Microbiome Consortium (TIGMIC)"/>
            <person name="Jia N."/>
            <person name="Wang J."/>
            <person name="Shi W."/>
            <person name="Du L."/>
            <person name="Sun Y."/>
            <person name="Zhan W."/>
            <person name="Jiang J.F."/>
            <person name="Wang Q."/>
            <person name="Zhang B."/>
            <person name="Ji P."/>
            <person name="Bell-Sakyi L."/>
            <person name="Cui X.M."/>
            <person name="Yuan T.T."/>
            <person name="Jiang B.G."/>
            <person name="Yang W.F."/>
            <person name="Lam T.T."/>
            <person name="Chang Q.C."/>
            <person name="Ding S.J."/>
            <person name="Wang X.J."/>
            <person name="Zhu J.G."/>
            <person name="Ruan X.D."/>
            <person name="Zhao L."/>
            <person name="Wei J.T."/>
            <person name="Ye R.Z."/>
            <person name="Que T.C."/>
            <person name="Du C.H."/>
            <person name="Zhou Y.H."/>
            <person name="Cheng J.X."/>
            <person name="Dai P.F."/>
            <person name="Guo W.B."/>
            <person name="Han X.H."/>
            <person name="Huang E.J."/>
            <person name="Li L.F."/>
            <person name="Wei W."/>
            <person name="Gao Y.C."/>
            <person name="Liu J.Z."/>
            <person name="Shao H.Z."/>
            <person name="Wang X."/>
            <person name="Wang C.C."/>
            <person name="Yang T.C."/>
            <person name="Huo Q.B."/>
            <person name="Li W."/>
            <person name="Chen H.Y."/>
            <person name="Chen S.E."/>
            <person name="Zhou L.G."/>
            <person name="Ni X.B."/>
            <person name="Tian J.H."/>
            <person name="Sheng Y."/>
            <person name="Liu T."/>
            <person name="Pan Y.S."/>
            <person name="Xia L.Y."/>
            <person name="Li J."/>
            <person name="Zhao F."/>
            <person name="Cao W.C."/>
        </authorList>
    </citation>
    <scope>NUCLEOTIDE SEQUENCE</scope>
    <source>
        <strain evidence="2">Rmic-2018</strain>
    </source>
</reference>
<dbReference type="VEuPathDB" id="VectorBase:LOC119174513"/>
<dbReference type="AlphaFoldDB" id="A0A9J6DIB7"/>
<organism evidence="2 3">
    <name type="scientific">Rhipicephalus microplus</name>
    <name type="common">Cattle tick</name>
    <name type="synonym">Boophilus microplus</name>
    <dbReference type="NCBI Taxonomy" id="6941"/>
    <lineage>
        <taxon>Eukaryota</taxon>
        <taxon>Metazoa</taxon>
        <taxon>Ecdysozoa</taxon>
        <taxon>Arthropoda</taxon>
        <taxon>Chelicerata</taxon>
        <taxon>Arachnida</taxon>
        <taxon>Acari</taxon>
        <taxon>Parasitiformes</taxon>
        <taxon>Ixodida</taxon>
        <taxon>Ixodoidea</taxon>
        <taxon>Ixodidae</taxon>
        <taxon>Rhipicephalinae</taxon>
        <taxon>Rhipicephalus</taxon>
        <taxon>Boophilus</taxon>
    </lineage>
</organism>